<keyword evidence="3" id="KW-0548">Nucleotidyltransferase</keyword>
<evidence type="ECO:0000313" key="3">
    <source>
        <dbReference type="EMBL" id="VEI76683.1"/>
    </source>
</evidence>
<dbReference type="InterPro" id="IPR036388">
    <property type="entry name" value="WH-like_DNA-bd_sf"/>
</dbReference>
<dbReference type="PANTHER" id="PTHR43736:SF4">
    <property type="entry name" value="SLR1690 PROTEIN"/>
    <property type="match status" value="1"/>
</dbReference>
<proteinExistence type="predicted"/>
<dbReference type="RefSeq" id="WP_141133102.1">
    <property type="nucleotide sequence ID" value="NZ_CAMISF010000009.1"/>
</dbReference>
<dbReference type="InterPro" id="IPR015797">
    <property type="entry name" value="NUDIX_hydrolase-like_dom_sf"/>
</dbReference>
<dbReference type="AlphaFoldDB" id="A0A448T9M8"/>
<evidence type="ECO:0000313" key="4">
    <source>
        <dbReference type="Proteomes" id="UP000270487"/>
    </source>
</evidence>
<comment type="cofactor">
    <cofactor evidence="1">
        <name>Mg(2+)</name>
        <dbReference type="ChEBI" id="CHEBI:18420"/>
    </cofactor>
</comment>
<dbReference type="Gene3D" id="1.10.10.10">
    <property type="entry name" value="Winged helix-like DNA-binding domain superfamily/Winged helix DNA-binding domain"/>
    <property type="match status" value="1"/>
</dbReference>
<name>A0A448T9M8_SERFO</name>
<dbReference type="PROSITE" id="PS51462">
    <property type="entry name" value="NUDIX"/>
    <property type="match status" value="1"/>
</dbReference>
<dbReference type="Proteomes" id="UP000270487">
    <property type="component" value="Chromosome"/>
</dbReference>
<accession>A0A448T9M8</accession>
<dbReference type="CDD" id="cd18873">
    <property type="entry name" value="NUDIX_NadM_like"/>
    <property type="match status" value="1"/>
</dbReference>
<dbReference type="EMBL" id="LR134492">
    <property type="protein sequence ID" value="VEI76683.1"/>
    <property type="molecule type" value="Genomic_DNA"/>
</dbReference>
<dbReference type="SUPFAM" id="SSF46785">
    <property type="entry name" value="Winged helix' DNA-binding domain"/>
    <property type="match status" value="1"/>
</dbReference>
<evidence type="ECO:0000259" key="2">
    <source>
        <dbReference type="PROSITE" id="PS51462"/>
    </source>
</evidence>
<dbReference type="Pfam" id="PF21906">
    <property type="entry name" value="WHD_NrtR"/>
    <property type="match status" value="1"/>
</dbReference>
<dbReference type="SUPFAM" id="SSF55811">
    <property type="entry name" value="Nudix"/>
    <property type="match status" value="1"/>
</dbReference>
<protein>
    <submittedName>
        <fullName evidence="3">Bifunctional nicotinamide mononucleotide adenylyltransferase/ADP-ribose pyrophosphatase</fullName>
    </submittedName>
</protein>
<sequence length="239" mass="27061">MTTQAEYLKNYDPRLFPSPLVTVDSVLFTVHGGKLCVLLAKRANHPFLDQWGLPGGFIDLQHDASTQATAERKLREKTGVVPPYLAQLASFSGPERDPRGWSLTTVYFALIAHADCQPHIIDVSDVAWVPLDSLQTQQLAFDHQTIVEAALQRLRQKTAYSMLPVYCLPAEFTLSQLQEVIEIILSHTVQRKSLMRRFDASEMFEETGERVATGARKARLYRRKAGVDMRNFSRNLMVE</sequence>
<dbReference type="InterPro" id="IPR054105">
    <property type="entry name" value="WHD_NrtR"/>
</dbReference>
<reference evidence="3 4" key="1">
    <citation type="submission" date="2018-12" db="EMBL/GenBank/DDBJ databases">
        <authorList>
            <consortium name="Pathogen Informatics"/>
        </authorList>
    </citation>
    <scope>NUCLEOTIDE SEQUENCE [LARGE SCALE GENOMIC DNA]</scope>
    <source>
        <strain evidence="3 4">NCTC13193</strain>
    </source>
</reference>
<dbReference type="PANTHER" id="PTHR43736">
    <property type="entry name" value="ADP-RIBOSE PYROPHOSPHATASE"/>
    <property type="match status" value="1"/>
</dbReference>
<dbReference type="GO" id="GO:0016779">
    <property type="term" value="F:nucleotidyltransferase activity"/>
    <property type="evidence" value="ECO:0007669"/>
    <property type="project" value="UniProtKB-KW"/>
</dbReference>
<evidence type="ECO:0000256" key="1">
    <source>
        <dbReference type="ARBA" id="ARBA00001946"/>
    </source>
</evidence>
<feature type="domain" description="Nudix hydrolase" evidence="2">
    <location>
        <begin position="18"/>
        <end position="154"/>
    </location>
</feature>
<dbReference type="Pfam" id="PF00293">
    <property type="entry name" value="NUDIX"/>
    <property type="match status" value="1"/>
</dbReference>
<organism evidence="3 4">
    <name type="scientific">Serratia fonticola</name>
    <dbReference type="NCBI Taxonomy" id="47917"/>
    <lineage>
        <taxon>Bacteria</taxon>
        <taxon>Pseudomonadati</taxon>
        <taxon>Pseudomonadota</taxon>
        <taxon>Gammaproteobacteria</taxon>
        <taxon>Enterobacterales</taxon>
        <taxon>Yersiniaceae</taxon>
        <taxon>Serratia</taxon>
    </lineage>
</organism>
<dbReference type="InterPro" id="IPR000086">
    <property type="entry name" value="NUDIX_hydrolase_dom"/>
</dbReference>
<gene>
    <name evidence="3" type="ORF">NCTC13193_05450</name>
</gene>
<keyword evidence="3" id="KW-0808">Transferase</keyword>
<dbReference type="Gene3D" id="3.90.79.10">
    <property type="entry name" value="Nucleoside Triphosphate Pyrophosphohydrolase"/>
    <property type="match status" value="1"/>
</dbReference>
<dbReference type="InterPro" id="IPR036390">
    <property type="entry name" value="WH_DNA-bd_sf"/>
</dbReference>